<evidence type="ECO:0000256" key="1">
    <source>
        <dbReference type="ARBA" id="ARBA00004141"/>
    </source>
</evidence>
<sequence>MANSGDQPLTETAPQDLKAANRQQEQPTTKLELGALAVFGSTFLTIFLSEMGDKTQVATLLMSAESHSPWMVFAGAGSALVATSLLGCLLGRLLAKWISPQVLNKAAGASMLLIAAQLLWEIVPR</sequence>
<evidence type="ECO:0000256" key="2">
    <source>
        <dbReference type="ARBA" id="ARBA00009190"/>
    </source>
</evidence>
<evidence type="ECO:0000256" key="5">
    <source>
        <dbReference type="ARBA" id="ARBA00023136"/>
    </source>
</evidence>
<evidence type="ECO:0000256" key="7">
    <source>
        <dbReference type="SAM" id="MobiDB-lite"/>
    </source>
</evidence>
<gene>
    <name evidence="8" type="ORF">MiSe_55770</name>
</gene>
<protein>
    <recommendedName>
        <fullName evidence="6">GDT1 family protein</fullName>
    </recommendedName>
</protein>
<feature type="region of interest" description="Disordered" evidence="7">
    <location>
        <begin position="1"/>
        <end position="26"/>
    </location>
</feature>
<keyword evidence="5 6" id="KW-0472">Membrane</keyword>
<dbReference type="AlphaFoldDB" id="A0AAV3XJ55"/>
<feature type="transmembrane region" description="Helical" evidence="6">
    <location>
        <begin position="102"/>
        <end position="120"/>
    </location>
</feature>
<comment type="caution">
    <text evidence="8">The sequence shown here is derived from an EMBL/GenBank/DDBJ whole genome shotgun (WGS) entry which is preliminary data.</text>
</comment>
<dbReference type="PANTHER" id="PTHR12608">
    <property type="entry name" value="TRANSMEMBRANE PROTEIN HTP-1 RELATED"/>
    <property type="match status" value="1"/>
</dbReference>
<dbReference type="GO" id="GO:0046873">
    <property type="term" value="F:metal ion transmembrane transporter activity"/>
    <property type="evidence" value="ECO:0007669"/>
    <property type="project" value="InterPro"/>
</dbReference>
<evidence type="ECO:0000256" key="3">
    <source>
        <dbReference type="ARBA" id="ARBA00022692"/>
    </source>
</evidence>
<dbReference type="InterPro" id="IPR001727">
    <property type="entry name" value="GDT1-like"/>
</dbReference>
<dbReference type="PANTHER" id="PTHR12608:SF1">
    <property type="entry name" value="TRANSMEMBRANE PROTEIN 165"/>
    <property type="match status" value="1"/>
</dbReference>
<comment type="similarity">
    <text evidence="2 6">Belongs to the GDT1 family.</text>
</comment>
<evidence type="ECO:0000256" key="4">
    <source>
        <dbReference type="ARBA" id="ARBA00022989"/>
    </source>
</evidence>
<name>A0AAV3XJ55_9CYAN</name>
<keyword evidence="4 6" id="KW-1133">Transmembrane helix</keyword>
<keyword evidence="3 6" id="KW-0812">Transmembrane</keyword>
<organism evidence="8 9">
    <name type="scientific">Microseira wollei NIES-4236</name>
    <dbReference type="NCBI Taxonomy" id="2530354"/>
    <lineage>
        <taxon>Bacteria</taxon>
        <taxon>Bacillati</taxon>
        <taxon>Cyanobacteriota</taxon>
        <taxon>Cyanophyceae</taxon>
        <taxon>Oscillatoriophycideae</taxon>
        <taxon>Aerosakkonematales</taxon>
        <taxon>Aerosakkonemataceae</taxon>
        <taxon>Microseira</taxon>
    </lineage>
</organism>
<keyword evidence="9" id="KW-1185">Reference proteome</keyword>
<proteinExistence type="inferred from homology"/>
<reference evidence="8" key="1">
    <citation type="submission" date="2019-10" db="EMBL/GenBank/DDBJ databases">
        <title>Draft genome sequece of Microseira wollei NIES-4236.</title>
        <authorList>
            <person name="Yamaguchi H."/>
            <person name="Suzuki S."/>
            <person name="Kawachi M."/>
        </authorList>
    </citation>
    <scope>NUCLEOTIDE SEQUENCE</scope>
    <source>
        <strain evidence="8">NIES-4236</strain>
    </source>
</reference>
<feature type="transmembrane region" description="Helical" evidence="6">
    <location>
        <begin position="31"/>
        <end position="49"/>
    </location>
</feature>
<accession>A0AAV3XJ55</accession>
<feature type="compositionally biased region" description="Polar residues" evidence="7">
    <location>
        <begin position="1"/>
        <end position="13"/>
    </location>
</feature>
<feature type="transmembrane region" description="Helical" evidence="6">
    <location>
        <begin position="69"/>
        <end position="90"/>
    </location>
</feature>
<evidence type="ECO:0000313" key="8">
    <source>
        <dbReference type="EMBL" id="GET40766.1"/>
    </source>
</evidence>
<dbReference type="Proteomes" id="UP001050975">
    <property type="component" value="Unassembled WGS sequence"/>
</dbReference>
<evidence type="ECO:0000313" key="9">
    <source>
        <dbReference type="Proteomes" id="UP001050975"/>
    </source>
</evidence>
<dbReference type="EMBL" id="BLAY01000099">
    <property type="protein sequence ID" value="GET40766.1"/>
    <property type="molecule type" value="Genomic_DNA"/>
</dbReference>
<evidence type="ECO:0000256" key="6">
    <source>
        <dbReference type="RuleBase" id="RU365102"/>
    </source>
</evidence>
<dbReference type="GO" id="GO:0016020">
    <property type="term" value="C:membrane"/>
    <property type="evidence" value="ECO:0007669"/>
    <property type="project" value="UniProtKB-SubCell"/>
</dbReference>
<comment type="caution">
    <text evidence="6">Lacks conserved residue(s) required for the propagation of feature annotation.</text>
</comment>
<dbReference type="Pfam" id="PF01169">
    <property type="entry name" value="GDT1"/>
    <property type="match status" value="1"/>
</dbReference>
<comment type="subcellular location">
    <subcellularLocation>
        <location evidence="1 6">Membrane</location>
        <topology evidence="1 6">Multi-pass membrane protein</topology>
    </subcellularLocation>
</comment>